<proteinExistence type="predicted"/>
<gene>
    <name evidence="1" type="ORF">VFPPC_16211</name>
</gene>
<dbReference type="AlphaFoldDB" id="A0A179FFW8"/>
<protein>
    <submittedName>
        <fullName evidence="1">Uncharacterized protein</fullName>
    </submittedName>
</protein>
<organism evidence="1 2">
    <name type="scientific">Pochonia chlamydosporia 170</name>
    <dbReference type="NCBI Taxonomy" id="1380566"/>
    <lineage>
        <taxon>Eukaryota</taxon>
        <taxon>Fungi</taxon>
        <taxon>Dikarya</taxon>
        <taxon>Ascomycota</taxon>
        <taxon>Pezizomycotina</taxon>
        <taxon>Sordariomycetes</taxon>
        <taxon>Hypocreomycetidae</taxon>
        <taxon>Hypocreales</taxon>
        <taxon>Clavicipitaceae</taxon>
        <taxon>Pochonia</taxon>
    </lineage>
</organism>
<evidence type="ECO:0000313" key="1">
    <source>
        <dbReference type="EMBL" id="OAQ64422.1"/>
    </source>
</evidence>
<keyword evidence="2" id="KW-1185">Reference proteome</keyword>
<evidence type="ECO:0000313" key="2">
    <source>
        <dbReference type="Proteomes" id="UP000078397"/>
    </source>
</evidence>
<dbReference type="RefSeq" id="XP_018141736.1">
    <property type="nucleotide sequence ID" value="XM_018293964.1"/>
</dbReference>
<dbReference type="EMBL" id="LSBJ02000005">
    <property type="protein sequence ID" value="OAQ64422.1"/>
    <property type="molecule type" value="Genomic_DNA"/>
</dbReference>
<comment type="caution">
    <text evidence="1">The sequence shown here is derived from an EMBL/GenBank/DDBJ whole genome shotgun (WGS) entry which is preliminary data.</text>
</comment>
<dbReference type="Proteomes" id="UP000078397">
    <property type="component" value="Unassembled WGS sequence"/>
</dbReference>
<reference evidence="1 2" key="1">
    <citation type="journal article" date="2016" name="PLoS Pathog.">
        <title>Biosynthesis of antibiotic leucinostatins in bio-control fungus Purpureocillium lilacinum and their inhibition on phytophthora revealed by genome mining.</title>
        <authorList>
            <person name="Wang G."/>
            <person name="Liu Z."/>
            <person name="Lin R."/>
            <person name="Li E."/>
            <person name="Mao Z."/>
            <person name="Ling J."/>
            <person name="Yang Y."/>
            <person name="Yin W.B."/>
            <person name="Xie B."/>
        </authorList>
    </citation>
    <scope>NUCLEOTIDE SEQUENCE [LARGE SCALE GENOMIC DNA]</scope>
    <source>
        <strain evidence="1">170</strain>
    </source>
</reference>
<dbReference type="KEGG" id="pchm:VFPPC_16211"/>
<sequence>MHTVSTFPINHFCRGARDILDDFLLSVGCSASKAFFCACCPAAKRAGGSRLIFLHVDLWDCGKLDASLRV</sequence>
<accession>A0A179FFW8</accession>
<dbReference type="GeneID" id="28857958"/>
<name>A0A179FFW8_METCM</name>